<comment type="similarity">
    <text evidence="2 8">Belongs to the carbamoyltransferase HypF family.</text>
</comment>
<dbReference type="Pfam" id="PF00708">
    <property type="entry name" value="Acylphosphatase"/>
    <property type="match status" value="1"/>
</dbReference>
<dbReference type="PROSITE" id="PS51163">
    <property type="entry name" value="YRDC"/>
    <property type="match status" value="1"/>
</dbReference>
<dbReference type="InterPro" id="IPR011125">
    <property type="entry name" value="Znf_HypF"/>
</dbReference>
<dbReference type="EC" id="6.2.-.-" evidence="8"/>
<dbReference type="FunFam" id="3.30.420.40:FF:000124">
    <property type="entry name" value="Carbamoyltransferase HypF"/>
    <property type="match status" value="1"/>
</dbReference>
<dbReference type="InterPro" id="IPR001792">
    <property type="entry name" value="Acylphosphatase-like_dom"/>
</dbReference>
<feature type="domain" description="Acylphosphatase-like" evidence="10">
    <location>
        <begin position="4"/>
        <end position="90"/>
    </location>
</feature>
<reference evidence="12 13" key="1">
    <citation type="submission" date="2015-01" db="EMBL/GenBank/DDBJ databases">
        <title>Genome sequence of the anaerobic bacterium Geobacter soli GSS01, a dissimilatory Fe(III) reducer from soil.</title>
        <authorList>
            <person name="Yang G."/>
            <person name="Zhou S."/>
        </authorList>
    </citation>
    <scope>NUCLEOTIDE SEQUENCE [LARGE SCALE GENOMIC DNA]</scope>
    <source>
        <strain evidence="12 13">GSS01</strain>
    </source>
</reference>
<dbReference type="PANTHER" id="PTHR42959:SF1">
    <property type="entry name" value="CARBAMOYLTRANSFERASE HYPF"/>
    <property type="match status" value="1"/>
</dbReference>
<evidence type="ECO:0000313" key="13">
    <source>
        <dbReference type="Proteomes" id="UP000031433"/>
    </source>
</evidence>
<comment type="pathway">
    <text evidence="1">Protein modification; [NiFe] hydrogenase maturation.</text>
</comment>
<dbReference type="PROSITE" id="PS51160">
    <property type="entry name" value="ACYLPHOSPHATASE_3"/>
    <property type="match status" value="1"/>
</dbReference>
<dbReference type="InterPro" id="IPR055128">
    <property type="entry name" value="HypF_C_2"/>
</dbReference>
<comment type="catalytic activity">
    <reaction evidence="7">
        <text>C-terminal L-cysteinyl-[HypE protein] + carbamoyl phosphate + ATP + H2O = C-terminal S-carboxamide-L-cysteinyl-[HypE protein] + AMP + phosphate + diphosphate + H(+)</text>
        <dbReference type="Rhea" id="RHEA:55636"/>
        <dbReference type="Rhea" id="RHEA-COMP:14247"/>
        <dbReference type="Rhea" id="RHEA-COMP:14392"/>
        <dbReference type="ChEBI" id="CHEBI:15377"/>
        <dbReference type="ChEBI" id="CHEBI:15378"/>
        <dbReference type="ChEBI" id="CHEBI:30616"/>
        <dbReference type="ChEBI" id="CHEBI:33019"/>
        <dbReference type="ChEBI" id="CHEBI:43474"/>
        <dbReference type="ChEBI" id="CHEBI:58228"/>
        <dbReference type="ChEBI" id="CHEBI:76913"/>
        <dbReference type="ChEBI" id="CHEBI:139126"/>
        <dbReference type="ChEBI" id="CHEBI:456215"/>
    </reaction>
</comment>
<dbReference type="Pfam" id="PF22521">
    <property type="entry name" value="HypF_C_2"/>
    <property type="match status" value="1"/>
</dbReference>
<dbReference type="Gene3D" id="3.30.420.40">
    <property type="match status" value="1"/>
</dbReference>
<keyword evidence="9 12" id="KW-0378">Hydrolase</keyword>
<dbReference type="InterPro" id="IPR043129">
    <property type="entry name" value="ATPase_NBD"/>
</dbReference>
<evidence type="ECO:0000313" key="12">
    <source>
        <dbReference type="EMBL" id="KIE43985.1"/>
    </source>
</evidence>
<dbReference type="SUPFAM" id="SSF54975">
    <property type="entry name" value="Acylphosphatase/BLUF domain-like"/>
    <property type="match status" value="1"/>
</dbReference>
<sequence length="763" mass="82747">MVLRLRIAVEGIVQGVGFRPFIFRLAAHHGIVGWVRNSGAGVVMEAEGDADALAAFRAAIESDAPPLAVIARIVIEEIAPQGDGSFVIGESGEGAGTVRVAPDGDVCPDCLRELFDPSDRRYRYPFINCTNCGPRYSLVTAVPYDRPNTTMARFPLCDACRSEYDDPMDRRFHAQPVACPVCGPTLRLVDASGAGLPGDPVDRTVDLLTEGKIVAIKGLGGYHLAVDAANDAAVAELRRRKHRDEKPFAVMARDMEAVARFALVDSVEARLLTGPEHPIVLLRKRPGTILSGRVAPANGYVGTMLPYTPLHHLLLKERFAALVMTSGNLSDEPIAYRDDEAVERLSAIADAFLVHDREIRTRVDDSVIRVFRGSPLFLRRSRGYVPREVRLPVEIPSVLAVGAELKGALCLTRGDRAFPSQHIGDLKNDTTLASLAATAEHLQALLEIRPQAVAHDLHPDYLSTGYAEGIAGLPRVAVQHHHAHLASCMADNGLDGSVIGVIFDGTGLGTDGTIWGGEFLVGGYDGYRRAAHVRQVPLLGGDAAVREPYRMALAYLHDAFGADLFEQPVPWLARVGDEDRSLLLRMLERRINSPLTSSCGRLFDAVAAMVGLRRRVSYEGQAAIELEGQAEESATGRAYPFAVLRRQGAIEVDYRLMVRALMEDLAAQVPLPEMARAFHNTVAASVVDVCRKVRSDTGLDRVVLSGGVFQNRLLCEESCRLLEAEEFRVVTHRLVPPNDGGVALGQAMIAGVAHRVPQSDKGE</sequence>
<dbReference type="EMBL" id="JXBL01000001">
    <property type="protein sequence ID" value="KIE43985.1"/>
    <property type="molecule type" value="Genomic_DNA"/>
</dbReference>
<feature type="active site" evidence="9">
    <location>
        <position position="19"/>
    </location>
</feature>
<proteinExistence type="inferred from homology"/>
<dbReference type="InterPro" id="IPR036046">
    <property type="entry name" value="Acylphosphatase-like_dom_sf"/>
</dbReference>
<evidence type="ECO:0000256" key="7">
    <source>
        <dbReference type="ARBA" id="ARBA00048220"/>
    </source>
</evidence>
<dbReference type="GO" id="GO:0003998">
    <property type="term" value="F:acylphosphatase activity"/>
    <property type="evidence" value="ECO:0007669"/>
    <property type="project" value="UniProtKB-EC"/>
</dbReference>
<dbReference type="AlphaFoldDB" id="A0A0C1U8W3"/>
<evidence type="ECO:0000259" key="10">
    <source>
        <dbReference type="PROSITE" id="PS51160"/>
    </source>
</evidence>
<evidence type="ECO:0000256" key="6">
    <source>
        <dbReference type="ARBA" id="ARBA00022833"/>
    </source>
</evidence>
<dbReference type="GO" id="GO:0003725">
    <property type="term" value="F:double-stranded RNA binding"/>
    <property type="evidence" value="ECO:0007669"/>
    <property type="project" value="InterPro"/>
</dbReference>
<dbReference type="InterPro" id="IPR051060">
    <property type="entry name" value="Carbamoyltrans_HypF-like"/>
</dbReference>
<keyword evidence="13" id="KW-1185">Reference proteome</keyword>
<evidence type="ECO:0000256" key="9">
    <source>
        <dbReference type="PROSITE-ProRule" id="PRU00520"/>
    </source>
</evidence>
<protein>
    <recommendedName>
        <fullName evidence="8">Carbamoyltransferase</fullName>
        <ecNumber evidence="8">6.2.-.-</ecNumber>
    </recommendedName>
</protein>
<keyword evidence="5" id="KW-0863">Zinc-finger</keyword>
<dbReference type="SUPFAM" id="SSF53067">
    <property type="entry name" value="Actin-like ATPase domain"/>
    <property type="match status" value="1"/>
</dbReference>
<keyword evidence="6" id="KW-0862">Zinc</keyword>
<feature type="active site" evidence="9">
    <location>
        <position position="37"/>
    </location>
</feature>
<dbReference type="InterPro" id="IPR017945">
    <property type="entry name" value="DHBP_synth_RibB-like_a/b_dom"/>
</dbReference>
<evidence type="ECO:0000256" key="3">
    <source>
        <dbReference type="ARBA" id="ARBA00022598"/>
    </source>
</evidence>
<evidence type="ECO:0000256" key="4">
    <source>
        <dbReference type="ARBA" id="ARBA00022723"/>
    </source>
</evidence>
<dbReference type="GO" id="GO:0016874">
    <property type="term" value="F:ligase activity"/>
    <property type="evidence" value="ECO:0007669"/>
    <property type="project" value="UniProtKB-UniRule"/>
</dbReference>
<dbReference type="InterPro" id="IPR006070">
    <property type="entry name" value="Sua5-like_dom"/>
</dbReference>
<dbReference type="GO" id="GO:0016743">
    <property type="term" value="F:carboxyl- or carbamoyltransferase activity"/>
    <property type="evidence" value="ECO:0007669"/>
    <property type="project" value="UniProtKB-UniRule"/>
</dbReference>
<keyword evidence="3" id="KW-0436">Ligase</keyword>
<feature type="domain" description="YrdC-like" evidence="11">
    <location>
        <begin position="198"/>
        <end position="383"/>
    </location>
</feature>
<dbReference type="UniPathway" id="UPA00335"/>
<dbReference type="InterPro" id="IPR004421">
    <property type="entry name" value="Carbamoyltransferase_HypF"/>
</dbReference>
<accession>A0A0C1U8W3</accession>
<evidence type="ECO:0000256" key="2">
    <source>
        <dbReference type="ARBA" id="ARBA00008097"/>
    </source>
</evidence>
<dbReference type="PIRSF" id="PIRSF006256">
    <property type="entry name" value="CMPcnvr_hdrg_mat"/>
    <property type="match status" value="1"/>
</dbReference>
<evidence type="ECO:0000256" key="5">
    <source>
        <dbReference type="ARBA" id="ARBA00022771"/>
    </source>
</evidence>
<dbReference type="Gene3D" id="3.90.870.50">
    <property type="match status" value="1"/>
</dbReference>
<evidence type="ECO:0000256" key="1">
    <source>
        <dbReference type="ARBA" id="ARBA00004711"/>
    </source>
</evidence>
<dbReference type="SUPFAM" id="SSF55821">
    <property type="entry name" value="YrdC/RibB"/>
    <property type="match status" value="1"/>
</dbReference>
<evidence type="ECO:0000256" key="8">
    <source>
        <dbReference type="PIRNR" id="PIRNR006256"/>
    </source>
</evidence>
<dbReference type="InterPro" id="IPR041440">
    <property type="entry name" value="HypF_C"/>
</dbReference>
<keyword evidence="4" id="KW-0479">Metal-binding</keyword>
<dbReference type="Gene3D" id="3.30.420.360">
    <property type="match status" value="1"/>
</dbReference>
<evidence type="ECO:0000259" key="11">
    <source>
        <dbReference type="PROSITE" id="PS51163"/>
    </source>
</evidence>
<dbReference type="GO" id="GO:0051604">
    <property type="term" value="P:protein maturation"/>
    <property type="evidence" value="ECO:0007669"/>
    <property type="project" value="TreeGrafter"/>
</dbReference>
<dbReference type="PROSITE" id="PS00150">
    <property type="entry name" value="ACYLPHOSPHATASE_1"/>
    <property type="match status" value="1"/>
</dbReference>
<comment type="caution">
    <text evidence="12">The sequence shown here is derived from an EMBL/GenBank/DDBJ whole genome shotgun (WGS) entry which is preliminary data.</text>
</comment>
<name>A0A0C1U8W3_9BACT</name>
<organism evidence="12 13">
    <name type="scientific">Geobacter soli</name>
    <dbReference type="NCBI Taxonomy" id="1510391"/>
    <lineage>
        <taxon>Bacteria</taxon>
        <taxon>Pseudomonadati</taxon>
        <taxon>Thermodesulfobacteriota</taxon>
        <taxon>Desulfuromonadia</taxon>
        <taxon>Geobacterales</taxon>
        <taxon>Geobacteraceae</taxon>
        <taxon>Geobacter</taxon>
    </lineage>
</organism>
<dbReference type="Gene3D" id="3.30.110.120">
    <property type="match status" value="1"/>
</dbReference>
<dbReference type="Pfam" id="PF01300">
    <property type="entry name" value="Sua5_yciO_yrdC"/>
    <property type="match status" value="1"/>
</dbReference>
<dbReference type="PANTHER" id="PTHR42959">
    <property type="entry name" value="CARBAMOYLTRANSFERASE"/>
    <property type="match status" value="1"/>
</dbReference>
<gene>
    <name evidence="12" type="ORF">SE37_15835</name>
</gene>
<comment type="catalytic activity">
    <reaction evidence="9">
        <text>an acyl phosphate + H2O = a carboxylate + phosphate + H(+)</text>
        <dbReference type="Rhea" id="RHEA:14965"/>
        <dbReference type="ChEBI" id="CHEBI:15377"/>
        <dbReference type="ChEBI" id="CHEBI:15378"/>
        <dbReference type="ChEBI" id="CHEBI:29067"/>
        <dbReference type="ChEBI" id="CHEBI:43474"/>
        <dbReference type="ChEBI" id="CHEBI:59918"/>
        <dbReference type="EC" id="3.6.1.7"/>
    </reaction>
</comment>
<dbReference type="Proteomes" id="UP000031433">
    <property type="component" value="Unassembled WGS sequence"/>
</dbReference>
<dbReference type="GO" id="GO:0008270">
    <property type="term" value="F:zinc ion binding"/>
    <property type="evidence" value="ECO:0007669"/>
    <property type="project" value="UniProtKB-KW"/>
</dbReference>
<dbReference type="NCBIfam" id="TIGR00143">
    <property type="entry name" value="hypF"/>
    <property type="match status" value="1"/>
</dbReference>
<dbReference type="Pfam" id="PF07503">
    <property type="entry name" value="zf-HYPF"/>
    <property type="match status" value="2"/>
</dbReference>
<dbReference type="InterPro" id="IPR017968">
    <property type="entry name" value="Acylphosphatase_CS"/>
</dbReference>
<dbReference type="Pfam" id="PF17788">
    <property type="entry name" value="HypF_C"/>
    <property type="match status" value="1"/>
</dbReference>
<dbReference type="RefSeq" id="WP_039647856.1">
    <property type="nucleotide sequence ID" value="NZ_JXBL01000001.1"/>
</dbReference>